<name>A0A8S5LJM8_9CAUD</name>
<proteinExistence type="predicted"/>
<sequence length="56" mass="6922">MQHRMICHECRKAIPAEYVMWTKDGKGNMVPVHRDCSFYVYRADETWRYSKKRRKK</sequence>
<reference evidence="1" key="1">
    <citation type="journal article" date="2021" name="Proc. Natl. Acad. Sci. U.S.A.">
        <title>A Catalog of Tens of Thousands of Viruses from Human Metagenomes Reveals Hidden Associations with Chronic Diseases.</title>
        <authorList>
            <person name="Tisza M.J."/>
            <person name="Buck C.B."/>
        </authorList>
    </citation>
    <scope>NUCLEOTIDE SEQUENCE</scope>
    <source>
        <strain evidence="1">CtXPh6</strain>
    </source>
</reference>
<organism evidence="1">
    <name type="scientific">Siphoviridae sp. ctXPh6</name>
    <dbReference type="NCBI Taxonomy" id="2827578"/>
    <lineage>
        <taxon>Viruses</taxon>
        <taxon>Duplodnaviria</taxon>
        <taxon>Heunggongvirae</taxon>
        <taxon>Uroviricota</taxon>
        <taxon>Caudoviricetes</taxon>
    </lineage>
</organism>
<evidence type="ECO:0000313" key="1">
    <source>
        <dbReference type="EMBL" id="DAD70268.1"/>
    </source>
</evidence>
<protein>
    <submittedName>
        <fullName evidence="1">Uncharacterized protein</fullName>
    </submittedName>
</protein>
<accession>A0A8S5LJM8</accession>
<dbReference type="EMBL" id="BK015862">
    <property type="protein sequence ID" value="DAD70268.1"/>
    <property type="molecule type" value="Genomic_DNA"/>
</dbReference>